<dbReference type="OrthoDB" id="5244161at2759"/>
<dbReference type="Proteomes" id="UP000515153">
    <property type="component" value="Unplaced"/>
</dbReference>
<dbReference type="AlphaFoldDB" id="A0A6P8AQQ6"/>
<evidence type="ECO:0000313" key="3">
    <source>
        <dbReference type="RefSeq" id="XP_030977238.1"/>
    </source>
</evidence>
<sequence>MKSDAVIIAFPALAVATQAPAPAAAVMANLAARQLATTTTTTTSAAGASVTQDSPSACASSWASITNGIFTASGVPPYPSALDDYYDELRRTATTDVFCVLATTTLPPAISSMEDEYQSSLVSFAINNNWNTEAPPQCTEAWSSILQQPAETAVSKIRSCRSAASTAATRPTNVTSSGTGTISSSAVAPVNTGATGRNAVSAGLVVGAAVIVGYLGMA</sequence>
<organism evidence="2 3">
    <name type="scientific">Pyricularia grisea</name>
    <name type="common">Crabgrass-specific blast fungus</name>
    <name type="synonym">Magnaporthe grisea</name>
    <dbReference type="NCBI Taxonomy" id="148305"/>
    <lineage>
        <taxon>Eukaryota</taxon>
        <taxon>Fungi</taxon>
        <taxon>Dikarya</taxon>
        <taxon>Ascomycota</taxon>
        <taxon>Pezizomycotina</taxon>
        <taxon>Sordariomycetes</taxon>
        <taxon>Sordariomycetidae</taxon>
        <taxon>Magnaporthales</taxon>
        <taxon>Pyriculariaceae</taxon>
        <taxon>Pyricularia</taxon>
    </lineage>
</organism>
<reference evidence="3" key="2">
    <citation type="submission" date="2019-10" db="EMBL/GenBank/DDBJ databases">
        <authorList>
            <consortium name="NCBI Genome Project"/>
        </authorList>
    </citation>
    <scope>NUCLEOTIDE SEQUENCE</scope>
    <source>
        <strain evidence="3">NI907</strain>
    </source>
</reference>
<accession>A0A6P8AQQ6</accession>
<name>A0A6P8AQQ6_PYRGI</name>
<dbReference type="KEGG" id="pgri:PgNI_12105"/>
<protein>
    <recommendedName>
        <fullName evidence="4">Infection structure specific protein</fullName>
    </recommendedName>
</protein>
<proteinExistence type="predicted"/>
<reference evidence="3" key="1">
    <citation type="journal article" date="2019" name="Mol. Biol. Evol.">
        <title>Blast fungal genomes show frequent chromosomal changes, gene gains and losses, and effector gene turnover.</title>
        <authorList>
            <person name="Gomez Luciano L.B."/>
            <person name="Jason Tsai I."/>
            <person name="Chuma I."/>
            <person name="Tosa Y."/>
            <person name="Chen Y.H."/>
            <person name="Li J.Y."/>
            <person name="Li M.Y."/>
            <person name="Jade Lu M.Y."/>
            <person name="Nakayashiki H."/>
            <person name="Li W.H."/>
        </authorList>
    </citation>
    <scope>NUCLEOTIDE SEQUENCE</scope>
    <source>
        <strain evidence="3">NI907</strain>
    </source>
</reference>
<reference evidence="3" key="3">
    <citation type="submission" date="2025-08" db="UniProtKB">
        <authorList>
            <consortium name="RefSeq"/>
        </authorList>
    </citation>
    <scope>IDENTIFICATION</scope>
    <source>
        <strain evidence="3">NI907</strain>
    </source>
</reference>
<evidence type="ECO:0000313" key="2">
    <source>
        <dbReference type="Proteomes" id="UP000515153"/>
    </source>
</evidence>
<keyword evidence="1" id="KW-0732">Signal</keyword>
<feature type="chain" id="PRO_5027775350" description="Infection structure specific protein" evidence="1">
    <location>
        <begin position="17"/>
        <end position="218"/>
    </location>
</feature>
<gene>
    <name evidence="3" type="ORF">PgNI_12105</name>
</gene>
<keyword evidence="2" id="KW-1185">Reference proteome</keyword>
<dbReference type="GeneID" id="41966965"/>
<evidence type="ECO:0000256" key="1">
    <source>
        <dbReference type="SAM" id="SignalP"/>
    </source>
</evidence>
<evidence type="ECO:0008006" key="4">
    <source>
        <dbReference type="Google" id="ProtNLM"/>
    </source>
</evidence>
<dbReference type="RefSeq" id="XP_030977238.1">
    <property type="nucleotide sequence ID" value="XM_031132060.1"/>
</dbReference>
<feature type="signal peptide" evidence="1">
    <location>
        <begin position="1"/>
        <end position="16"/>
    </location>
</feature>